<dbReference type="Proteomes" id="UP000236584">
    <property type="component" value="Chromosome"/>
</dbReference>
<dbReference type="InterPro" id="IPR020568">
    <property type="entry name" value="Ribosomal_Su5_D2-typ_SF"/>
</dbReference>
<comment type="catalytic activity">
    <reaction evidence="2">
        <text>5-phospho-alpha-D-ribose 1-diphosphate + 4-hydroxybenzoate + H(+) = 4-(beta-D-ribofuranosyl)phenol 5'-phosphate + CO2 + diphosphate</text>
        <dbReference type="Rhea" id="RHEA:48556"/>
        <dbReference type="ChEBI" id="CHEBI:15378"/>
        <dbReference type="ChEBI" id="CHEBI:16526"/>
        <dbReference type="ChEBI" id="CHEBI:17879"/>
        <dbReference type="ChEBI" id="CHEBI:33019"/>
        <dbReference type="ChEBI" id="CHEBI:58017"/>
        <dbReference type="ChEBI" id="CHEBI:82767"/>
        <dbReference type="EC" id="2.4.2.54"/>
    </reaction>
</comment>
<dbReference type="AlphaFoldDB" id="A0A2I8VM38"/>
<dbReference type="PANTHER" id="PTHR20861">
    <property type="entry name" value="HOMOSERINE/4-DIPHOSPHOCYTIDYL-2-C-METHYL-D-ERYTHRITOL KINASE"/>
    <property type="match status" value="1"/>
</dbReference>
<dbReference type="SUPFAM" id="SSF54211">
    <property type="entry name" value="Ribosomal protein S5 domain 2-like"/>
    <property type="match status" value="1"/>
</dbReference>
<dbReference type="GO" id="GO:0005524">
    <property type="term" value="F:ATP binding"/>
    <property type="evidence" value="ECO:0007669"/>
    <property type="project" value="UniProtKB-UniRule"/>
</dbReference>
<feature type="domain" description="GHMP kinase C-terminal" evidence="4">
    <location>
        <begin position="217"/>
        <end position="298"/>
    </location>
</feature>
<comment type="subunit">
    <text evidence="2">Homodimer.</text>
</comment>
<dbReference type="NCBIfam" id="TIGR00144">
    <property type="entry name" value="beta_RFAP_syn"/>
    <property type="match status" value="1"/>
</dbReference>
<keyword evidence="6" id="KW-1185">Reference proteome</keyword>
<evidence type="ECO:0000259" key="4">
    <source>
        <dbReference type="Pfam" id="PF08544"/>
    </source>
</evidence>
<dbReference type="EC" id="2.4.2.54" evidence="2"/>
<protein>
    <recommendedName>
        <fullName evidence="2">Beta-ribofuranosylaminobenzene 5'-phosphate synthase</fullName>
        <shortName evidence="2">Beta-RFA-P synthase</shortName>
        <ecNumber evidence="2">2.4.2.54</ecNumber>
    </recommendedName>
</protein>
<keyword evidence="2" id="KW-0328">Glycosyltransferase</keyword>
<dbReference type="PANTHER" id="PTHR20861:SF6">
    <property type="entry name" value="BETA-RIBOFURANOSYLPHENOL 5'-PHOSPHATE SYNTHASE"/>
    <property type="match status" value="1"/>
</dbReference>
<feature type="domain" description="GHMP kinase N-terminal" evidence="3">
    <location>
        <begin position="58"/>
        <end position="132"/>
    </location>
</feature>
<dbReference type="UniPathway" id="UPA00065"/>
<evidence type="ECO:0000256" key="1">
    <source>
        <dbReference type="ARBA" id="ARBA00022679"/>
    </source>
</evidence>
<dbReference type="Pfam" id="PF00288">
    <property type="entry name" value="GHMP_kinases_N"/>
    <property type="match status" value="1"/>
</dbReference>
<comment type="similarity">
    <text evidence="2">Belongs to the beta-RFA-P synthase family.</text>
</comment>
<dbReference type="RefSeq" id="WP_103426682.1">
    <property type="nucleotide sequence ID" value="NZ_CP026309.1"/>
</dbReference>
<dbReference type="OrthoDB" id="85156at2157"/>
<dbReference type="InterPro" id="IPR004422">
    <property type="entry name" value="RFAP_synthase"/>
</dbReference>
<dbReference type="PIRSF" id="PIRSF004884">
    <property type="entry name" value="Sugar_kin_arch"/>
    <property type="match status" value="1"/>
</dbReference>
<evidence type="ECO:0000259" key="3">
    <source>
        <dbReference type="Pfam" id="PF00288"/>
    </source>
</evidence>
<evidence type="ECO:0000313" key="5">
    <source>
        <dbReference type="EMBL" id="AUV82993.1"/>
    </source>
</evidence>
<gene>
    <name evidence="5" type="ORF">C2R22_16195</name>
</gene>
<comment type="function">
    <text evidence="2">Catalyzes the condensation of 4-aminobenzoate (pABA) with 5-phospho-alpha-D-ribose 1-diphosphate (PRPP) to produce beta-ribofuranosylaminobenzene 5'-phosphate (beta-RFA-P).</text>
</comment>
<dbReference type="InterPro" id="IPR013750">
    <property type="entry name" value="GHMP_kinase_C_dom"/>
</dbReference>
<reference evidence="5 6" key="1">
    <citation type="submission" date="2018-01" db="EMBL/GenBank/DDBJ databases">
        <title>Complete genome sequence of Salinigranum rubrum GX10T, an extremely halophilic archaeon isolated from a marine solar saltern.</title>
        <authorList>
            <person name="Han S."/>
        </authorList>
    </citation>
    <scope>NUCLEOTIDE SEQUENCE [LARGE SCALE GENOMIC DNA]</scope>
    <source>
        <strain evidence="5 6">GX10</strain>
    </source>
</reference>
<accession>A0A2I8VM38</accession>
<name>A0A2I8VM38_9EURY</name>
<evidence type="ECO:0000313" key="6">
    <source>
        <dbReference type="Proteomes" id="UP000236584"/>
    </source>
</evidence>
<dbReference type="GeneID" id="35593665"/>
<dbReference type="InterPro" id="IPR006204">
    <property type="entry name" value="GHMP_kinase_N_dom"/>
</dbReference>
<dbReference type="EMBL" id="CP026309">
    <property type="protein sequence ID" value="AUV82993.1"/>
    <property type="molecule type" value="Genomic_DNA"/>
</dbReference>
<evidence type="ECO:0000256" key="2">
    <source>
        <dbReference type="PIRNR" id="PIRNR004884"/>
    </source>
</evidence>
<dbReference type="KEGG" id="srub:C2R22_16195"/>
<sequence length="327" mass="34173">MDVRVSTGGRLHFGFTNLSLSHERLYGGLGVALREPRTVVAAAPAEGVHCDDADARDYARRAVSLLDVSGAKVSVERRLPGHVGVGSGTQLALATLSAIGRAHGVEPSVRDLAPELGRGGRSGVGVATFERGGFVHDAGHPTARFTTSRPADGDWTVPPVAAAHTVPEHWRFLLVLPALDPGRNGEAEDASMRAVVERADPTLSNRIAGVLMRQVLPAIATGNAETFGSAVEEVGRLNGAWYADEQGGTYRPPVGQLVATLSETTGVFGAGQSSWGPAVYGITDETNADRAREAGEEALAEAGVDGRVQVVRGRNRGAVVETAENHD</sequence>
<organism evidence="5 6">
    <name type="scientific">Salinigranum rubrum</name>
    <dbReference type="NCBI Taxonomy" id="755307"/>
    <lineage>
        <taxon>Archaea</taxon>
        <taxon>Methanobacteriati</taxon>
        <taxon>Methanobacteriota</taxon>
        <taxon>Stenosarchaea group</taxon>
        <taxon>Halobacteria</taxon>
        <taxon>Halobacteriales</taxon>
        <taxon>Haloferacaceae</taxon>
        <taxon>Salinigranum</taxon>
    </lineage>
</organism>
<keyword evidence="1 2" id="KW-0808">Transferase</keyword>
<proteinExistence type="inferred from homology"/>
<dbReference type="GO" id="GO:0043793">
    <property type="term" value="F:beta-ribofuranosylaminobenzene 5'-phosphate synthase activity"/>
    <property type="evidence" value="ECO:0007669"/>
    <property type="project" value="UniProtKB-EC"/>
</dbReference>
<keyword evidence="5" id="KW-0418">Kinase</keyword>
<comment type="pathway">
    <text evidence="2">Cofactor biosynthesis; 5,6,7,8-tetrahydromethanopterin biosynthesis.</text>
</comment>
<dbReference type="GO" id="GO:0016301">
    <property type="term" value="F:kinase activity"/>
    <property type="evidence" value="ECO:0007669"/>
    <property type="project" value="UniProtKB-KW"/>
</dbReference>
<dbReference type="Pfam" id="PF08544">
    <property type="entry name" value="GHMP_kinases_C"/>
    <property type="match status" value="1"/>
</dbReference>